<protein>
    <submittedName>
        <fullName evidence="1">Unannotated protein</fullName>
    </submittedName>
</protein>
<dbReference type="EMBL" id="CAESAN010000170">
    <property type="protein sequence ID" value="CAB4347033.1"/>
    <property type="molecule type" value="Genomic_DNA"/>
</dbReference>
<proteinExistence type="predicted"/>
<sequence>MDLSLLDGRFAPDVLEAAARTAIAAWALAVDGPDDDLLAVASAEAVDQLLYPTGDRAERLVVRGPKIESVEINRLEPEPAPARMSLAVQVSGRRYIENRDTAAVVAGDKDRDVKFTETWAMALDGSDEVPWRLVDATPSD</sequence>
<reference evidence="1" key="1">
    <citation type="submission" date="2020-05" db="EMBL/GenBank/DDBJ databases">
        <authorList>
            <person name="Chiriac C."/>
            <person name="Salcher M."/>
            <person name="Ghai R."/>
            <person name="Kavagutti S V."/>
        </authorList>
    </citation>
    <scope>NUCLEOTIDE SEQUENCE</scope>
</reference>
<name>A0A6J6A5P1_9ZZZZ</name>
<accession>A0A6J6A5P1</accession>
<dbReference type="Gene3D" id="3.10.450.240">
    <property type="match status" value="1"/>
</dbReference>
<gene>
    <name evidence="1" type="ORF">UFOPK3547_01555</name>
</gene>
<dbReference type="AlphaFoldDB" id="A0A6J6A5P1"/>
<organism evidence="1">
    <name type="scientific">freshwater metagenome</name>
    <dbReference type="NCBI Taxonomy" id="449393"/>
    <lineage>
        <taxon>unclassified sequences</taxon>
        <taxon>metagenomes</taxon>
        <taxon>ecological metagenomes</taxon>
    </lineage>
</organism>
<evidence type="ECO:0000313" key="1">
    <source>
        <dbReference type="EMBL" id="CAB4347033.1"/>
    </source>
</evidence>